<evidence type="ECO:0000313" key="2">
    <source>
        <dbReference type="Proteomes" id="UP000717981"/>
    </source>
</evidence>
<proteinExistence type="predicted"/>
<dbReference type="OrthoDB" id="5986710at2"/>
<sequence length="100" mass="10726">MSAAVRLAELHQALDRIGAAMERGEIESLPPMLDAYSRAVGEFCALEGAAGLRDGVQALQARQQEVIAAMRHHQDRLLALMCRQRTATRAVHAYTGAGAG</sequence>
<dbReference type="RefSeq" id="WP_162124977.1">
    <property type="nucleotide sequence ID" value="NZ_PDWK01000054.1"/>
</dbReference>
<evidence type="ECO:0000313" key="1">
    <source>
        <dbReference type="EMBL" id="KAF1688324.1"/>
    </source>
</evidence>
<accession>A0A921NX27</accession>
<name>A0A921NX27_9GAMM</name>
<organism evidence="1 2">
    <name type="scientific">Pseudoxanthomonas taiwanensis</name>
    <dbReference type="NCBI Taxonomy" id="176598"/>
    <lineage>
        <taxon>Bacteria</taxon>
        <taxon>Pseudomonadati</taxon>
        <taxon>Pseudomonadota</taxon>
        <taxon>Gammaproteobacteria</taxon>
        <taxon>Lysobacterales</taxon>
        <taxon>Lysobacteraceae</taxon>
        <taxon>Pseudoxanthomonas</taxon>
    </lineage>
</organism>
<dbReference type="AlphaFoldDB" id="A0A921NX27"/>
<dbReference type="Proteomes" id="UP000717981">
    <property type="component" value="Unassembled WGS sequence"/>
</dbReference>
<protein>
    <submittedName>
        <fullName evidence="1">Uncharacterized protein</fullName>
    </submittedName>
</protein>
<keyword evidence="2" id="KW-1185">Reference proteome</keyword>
<comment type="caution">
    <text evidence="1">The sequence shown here is derived from an EMBL/GenBank/DDBJ whole genome shotgun (WGS) entry which is preliminary data.</text>
</comment>
<dbReference type="EMBL" id="PDWK01000054">
    <property type="protein sequence ID" value="KAF1688324.1"/>
    <property type="molecule type" value="Genomic_DNA"/>
</dbReference>
<gene>
    <name evidence="1" type="ORF">CR938_10580</name>
</gene>
<reference evidence="1" key="1">
    <citation type="submission" date="2017-10" db="EMBL/GenBank/DDBJ databases">
        <title>Whole genome sequencing of members of genus Pseudoxanthomonas.</title>
        <authorList>
            <person name="Kumar S."/>
            <person name="Bansal K."/>
            <person name="Kaur A."/>
            <person name="Patil P."/>
            <person name="Sharma S."/>
            <person name="Patil P.B."/>
        </authorList>
    </citation>
    <scope>NUCLEOTIDE SEQUENCE</scope>
    <source>
        <strain evidence="1">DSM 22914</strain>
    </source>
</reference>